<reference evidence="3" key="1">
    <citation type="journal article" date="2015" name="Nat. Plants">
        <title>Genome expansion of Arabis alpina linked with retrotransposition and reduced symmetric DNA methylation.</title>
        <authorList>
            <person name="Willing E.M."/>
            <person name="Rawat V."/>
            <person name="Mandakova T."/>
            <person name="Maumus F."/>
            <person name="James G.V."/>
            <person name="Nordstroem K.J."/>
            <person name="Becker C."/>
            <person name="Warthmann N."/>
            <person name="Chica C."/>
            <person name="Szarzynska B."/>
            <person name="Zytnicki M."/>
            <person name="Albani M.C."/>
            <person name="Kiefer C."/>
            <person name="Bergonzi S."/>
            <person name="Castaings L."/>
            <person name="Mateos J.L."/>
            <person name="Berns M.C."/>
            <person name="Bujdoso N."/>
            <person name="Piofczyk T."/>
            <person name="de Lorenzo L."/>
            <person name="Barrero-Sicilia C."/>
            <person name="Mateos I."/>
            <person name="Piednoel M."/>
            <person name="Hagmann J."/>
            <person name="Chen-Min-Tao R."/>
            <person name="Iglesias-Fernandez R."/>
            <person name="Schuster S.C."/>
            <person name="Alonso-Blanco C."/>
            <person name="Roudier F."/>
            <person name="Carbonero P."/>
            <person name="Paz-Ares J."/>
            <person name="Davis S.J."/>
            <person name="Pecinka A."/>
            <person name="Quesneville H."/>
            <person name="Colot V."/>
            <person name="Lysak M.A."/>
            <person name="Weigel D."/>
            <person name="Coupland G."/>
            <person name="Schneeberger K."/>
        </authorList>
    </citation>
    <scope>NUCLEOTIDE SEQUENCE [LARGE SCALE GENOMIC DNA]</scope>
    <source>
        <strain evidence="3">cv. Pajares</strain>
    </source>
</reference>
<organism evidence="2 3">
    <name type="scientific">Arabis alpina</name>
    <name type="common">Alpine rock-cress</name>
    <dbReference type="NCBI Taxonomy" id="50452"/>
    <lineage>
        <taxon>Eukaryota</taxon>
        <taxon>Viridiplantae</taxon>
        <taxon>Streptophyta</taxon>
        <taxon>Embryophyta</taxon>
        <taxon>Tracheophyta</taxon>
        <taxon>Spermatophyta</taxon>
        <taxon>Magnoliopsida</taxon>
        <taxon>eudicotyledons</taxon>
        <taxon>Gunneridae</taxon>
        <taxon>Pentapetalae</taxon>
        <taxon>rosids</taxon>
        <taxon>malvids</taxon>
        <taxon>Brassicales</taxon>
        <taxon>Brassicaceae</taxon>
        <taxon>Arabideae</taxon>
        <taxon>Arabis</taxon>
    </lineage>
</organism>
<dbReference type="InterPro" id="IPR000626">
    <property type="entry name" value="Ubiquitin-like_dom"/>
</dbReference>
<dbReference type="EMBL" id="CM002875">
    <property type="protein sequence ID" value="KFK29833.1"/>
    <property type="molecule type" value="Genomic_DNA"/>
</dbReference>
<proteinExistence type="predicted"/>
<gene>
    <name evidence="2" type="ordered locus">AALP_Aa7g184900</name>
</gene>
<sequence>MEVPRRSFAASLSPLRLIEGLPRLRSLNYNQMPEEPIKLTVLKLDGSSFGIEVSKTATVGELKMAVEAAFSHLPNTGTGKISWPHVWGQFCLSYEDQRLINDAEYLAEFGIKDGDQLRFIRHISNYCIVMMKHKSKTPRVSSFKQLKLFSTQSETRKKKAREGQEDGVDSIPGTQPSFLATVLGGLLSYKSTPTHRRNVTASTWSHRRVFDKIMARFRFKCYSEKDVWNRKKLISET</sequence>
<dbReference type="InterPro" id="IPR040610">
    <property type="entry name" value="SNRNP25_ubiquitin"/>
</dbReference>
<dbReference type="Proteomes" id="UP000029120">
    <property type="component" value="Chromosome 7"/>
</dbReference>
<name>A0A087GIY1_ARAAL</name>
<dbReference type="InterPro" id="IPR039690">
    <property type="entry name" value="SNRNP25"/>
</dbReference>
<dbReference type="SUPFAM" id="SSF54236">
    <property type="entry name" value="Ubiquitin-like"/>
    <property type="match status" value="1"/>
</dbReference>
<dbReference type="AlphaFoldDB" id="A0A087GIY1"/>
<evidence type="ECO:0000313" key="3">
    <source>
        <dbReference type="Proteomes" id="UP000029120"/>
    </source>
</evidence>
<feature type="domain" description="Ubiquitin-like" evidence="1">
    <location>
        <begin position="37"/>
        <end position="120"/>
    </location>
</feature>
<dbReference type="PANTHER" id="PTHR14942:SF16">
    <property type="entry name" value="SNRNP25 UBIQUITIN-LIKE DOMAIN-CONTAINING PROTEIN"/>
    <property type="match status" value="1"/>
</dbReference>
<dbReference type="PANTHER" id="PTHR14942">
    <property type="entry name" value="U11/U12 SMALL NUCLEAR RIBONUCLEOPROTEIN 25 KDA PROTEIN"/>
    <property type="match status" value="1"/>
</dbReference>
<dbReference type="Pfam" id="PF18036">
    <property type="entry name" value="Ubiquitin_4"/>
    <property type="match status" value="1"/>
</dbReference>
<evidence type="ECO:0000313" key="2">
    <source>
        <dbReference type="EMBL" id="KFK29833.1"/>
    </source>
</evidence>
<dbReference type="GO" id="GO:0000398">
    <property type="term" value="P:mRNA splicing, via spliceosome"/>
    <property type="evidence" value="ECO:0007669"/>
    <property type="project" value="InterPro"/>
</dbReference>
<evidence type="ECO:0000259" key="1">
    <source>
        <dbReference type="PROSITE" id="PS50053"/>
    </source>
</evidence>
<dbReference type="InterPro" id="IPR029071">
    <property type="entry name" value="Ubiquitin-like_domsf"/>
</dbReference>
<accession>A0A087GIY1</accession>
<dbReference type="OrthoDB" id="72819at2759"/>
<dbReference type="eggNOG" id="ENOG502S1VW">
    <property type="taxonomic scope" value="Eukaryota"/>
</dbReference>
<dbReference type="PROSITE" id="PS50053">
    <property type="entry name" value="UBIQUITIN_2"/>
    <property type="match status" value="1"/>
</dbReference>
<keyword evidence="3" id="KW-1185">Reference proteome</keyword>
<protein>
    <recommendedName>
        <fullName evidence="1">Ubiquitin-like domain-containing protein</fullName>
    </recommendedName>
</protein>
<dbReference type="Gene3D" id="3.10.20.90">
    <property type="entry name" value="Phosphatidylinositol 3-kinase Catalytic Subunit, Chain A, domain 1"/>
    <property type="match status" value="1"/>
</dbReference>
<dbReference type="Gramene" id="KFK29833">
    <property type="protein sequence ID" value="KFK29833"/>
    <property type="gene ID" value="AALP_AA7G184900"/>
</dbReference>
<dbReference type="OMA" id="HISNYCM"/>
<dbReference type="CDD" id="cd17058">
    <property type="entry name" value="Ubl_SNRNP25"/>
    <property type="match status" value="1"/>
</dbReference>
<dbReference type="FunFam" id="3.10.20.90:FF:000477">
    <property type="entry name" value="U11/U12 small nuclear ribonucleoprotein 25 kDa protein"/>
    <property type="match status" value="1"/>
</dbReference>